<feature type="transmembrane region" description="Helical" evidence="1">
    <location>
        <begin position="275"/>
        <end position="299"/>
    </location>
</feature>
<dbReference type="InterPro" id="IPR016035">
    <property type="entry name" value="Acyl_Trfase/lysoPLipase"/>
</dbReference>
<comment type="caution">
    <text evidence="2">The sequence shown here is derived from an EMBL/GenBank/DDBJ whole genome shotgun (WGS) entry which is preliminary data.</text>
</comment>
<name>A0ABD6N396_9PSED</name>
<evidence type="ECO:0000313" key="2">
    <source>
        <dbReference type="EMBL" id="NWL47278.1"/>
    </source>
</evidence>
<feature type="transmembrane region" description="Helical" evidence="1">
    <location>
        <begin position="236"/>
        <end position="255"/>
    </location>
</feature>
<dbReference type="Gene3D" id="3.40.1090.10">
    <property type="entry name" value="Cytosolic phospholipase A2 catalytic domain"/>
    <property type="match status" value="1"/>
</dbReference>
<dbReference type="PANTHER" id="PTHR10728">
    <property type="entry name" value="CYTOSOLIC PHOSPHOLIPASE A2"/>
    <property type="match status" value="1"/>
</dbReference>
<dbReference type="EMBL" id="QJRE01000112">
    <property type="protein sequence ID" value="NWL47278.1"/>
    <property type="molecule type" value="Genomic_DNA"/>
</dbReference>
<dbReference type="AlphaFoldDB" id="A0ABD6N396"/>
<accession>A0ABD6N396</accession>
<evidence type="ECO:0008006" key="4">
    <source>
        <dbReference type="Google" id="ProtNLM"/>
    </source>
</evidence>
<protein>
    <recommendedName>
        <fullName evidence="4">PNPLA domain-containing protein</fullName>
    </recommendedName>
</protein>
<feature type="transmembrane region" description="Helical" evidence="1">
    <location>
        <begin position="386"/>
        <end position="407"/>
    </location>
</feature>
<organism evidence="2 3">
    <name type="scientific">Pseudomonas hunanensis</name>
    <dbReference type="NCBI Taxonomy" id="1247546"/>
    <lineage>
        <taxon>Bacteria</taxon>
        <taxon>Pseudomonadati</taxon>
        <taxon>Pseudomonadota</taxon>
        <taxon>Gammaproteobacteria</taxon>
        <taxon>Pseudomonadales</taxon>
        <taxon>Pseudomonadaceae</taxon>
        <taxon>Pseudomonas</taxon>
    </lineage>
</organism>
<dbReference type="Proteomes" id="UP000704738">
    <property type="component" value="Unassembled WGS sequence"/>
</dbReference>
<dbReference type="PANTHER" id="PTHR10728:SF40">
    <property type="entry name" value="PATATIN FAMILY PROTEIN"/>
    <property type="match status" value="1"/>
</dbReference>
<evidence type="ECO:0000256" key="1">
    <source>
        <dbReference type="SAM" id="Phobius"/>
    </source>
</evidence>
<feature type="transmembrane region" description="Helical" evidence="1">
    <location>
        <begin position="344"/>
        <end position="365"/>
    </location>
</feature>
<evidence type="ECO:0000313" key="3">
    <source>
        <dbReference type="Proteomes" id="UP000704738"/>
    </source>
</evidence>
<feature type="transmembrane region" description="Helical" evidence="1">
    <location>
        <begin position="427"/>
        <end position="444"/>
    </location>
</feature>
<keyword evidence="1" id="KW-1133">Transmembrane helix</keyword>
<gene>
    <name evidence="2" type="ORF">DM819_15830</name>
</gene>
<keyword evidence="1" id="KW-0812">Transmembrane</keyword>
<keyword evidence="1" id="KW-0472">Membrane</keyword>
<sequence length="1179" mass="127294">MSTDANGPRVAPTIAKLYSDRRQALPEEVRATLSTRPWGLALSGGGVRSATFCFGLIKALARSRMFHRFDLLSTVSGGGYIGSTVGKLFQDAQREPKPDPLAVEKALGEADTRWFAAWLRANGRYLIPRGMKDMLFAAANFGRNLLAVHVELAFLSLLLGGVLVGIDLAVWQWADCIFTQGNCWQPGWDVNALLALASQWPTVWMLLIPLAWISSLLSCAYWALPTCKEQPIGIQRGLTAILAVLGALILVRHATDMLDDTPIPKLTGGLALPGELVAVVVALCAAWFFGILLAIALCLRRNKDLDWARNRLTALLSLVLRLALLVLLVGVGDYLAWSLGNFDAASQGTLGVVLVLATVALRAALPKIADLPKSLIPGTRRVVMGVMNIVGLLVLGLVVVFWMSVVHRATSGVLFSQRPSALLFDSAWQWLGWLVIPPLLLVAVSSRNREFLNRSSLYTFYRARLVRSYLGAANSQRFKVPADGSASCLSAVDDQRSLTDVTEVRAGDDIPMSDYQPHLSGGPVHLINVCVNQTHDPKGGLFNRDRKGLLLTVGPNAQVSVARNKWYRCAKDAALSLGSWMAISGAAVAPGLGASTRSGVSALLMMSGIRLGYWWDSINLASDAKEAKKTVGKYSQFLSELRGRFEGDSKRDWFLSDGGHFENTGAYALLREECELIVVADCGADPRYAFGDLENLVRKARIDLQADITFLRPKKPDANLPIAFGSLNELASSESEACLAIARINYRHSKRVGHMLIVKPNMCNGTPVDLVNFKADNPLFPQEPTTDQLFSESQWESYFQLGQTLGSNIRLQQLADVHGFATTYFVDDDGAILVKDSAGKQSLHFSAKRLSSRIASTGAVSASISLGAFASIGLAGWQAFNSELDHRLQASRIEPAVLKELSDIFGTLPTTVPAAPAPPDSTLGQMATALLRVGDASCNPHNVAAFRHSSLMGLMVTKTKKACLASGTLHASCEALLDDDKISPCLQALPRTVCFPMYWTRDYASATSQVANCWPPEQDSDATQSLEMASSAPVSDSLPQAHAGGMVSAAARAATGETTALQGSGQQAAVCKGQTIYLQIYGPELRDDARLLRAPWHALKASVPPVEDVWDTARRAGRRPPKPYSVPTVIYHDQASLQCALALQPPDSNPEWNVLPLSSAMTAVKGVIEVWLPPTNKGG</sequence>
<proteinExistence type="predicted"/>
<feature type="transmembrane region" description="Helical" evidence="1">
    <location>
        <begin position="311"/>
        <end position="332"/>
    </location>
</feature>
<feature type="transmembrane region" description="Helical" evidence="1">
    <location>
        <begin position="152"/>
        <end position="174"/>
    </location>
</feature>
<reference evidence="2 3" key="1">
    <citation type="submission" date="2018-06" db="EMBL/GenBank/DDBJ databases">
        <title>Bacteria isolated from soil of Wuhan.</title>
        <authorList>
            <person name="Xiang W."/>
            <person name="Huang C."/>
        </authorList>
    </citation>
    <scope>NUCLEOTIDE SEQUENCE [LARGE SCALE GENOMIC DNA]</scope>
    <source>
        <strain evidence="3">xwS4</strain>
    </source>
</reference>
<feature type="transmembrane region" description="Helical" evidence="1">
    <location>
        <begin position="203"/>
        <end position="224"/>
    </location>
</feature>
<dbReference type="SUPFAM" id="SSF52151">
    <property type="entry name" value="FabD/lysophospholipase-like"/>
    <property type="match status" value="1"/>
</dbReference>